<dbReference type="PROSITE" id="PS51064">
    <property type="entry name" value="IRS_PTB"/>
    <property type="match status" value="1"/>
</dbReference>
<keyword evidence="4" id="KW-1185">Reference proteome</keyword>
<evidence type="ECO:0000313" key="3">
    <source>
        <dbReference type="EMBL" id="CAK8683866.1"/>
    </source>
</evidence>
<dbReference type="SMART" id="SM00310">
    <property type="entry name" value="PTBI"/>
    <property type="match status" value="1"/>
</dbReference>
<feature type="compositionally biased region" description="Polar residues" evidence="1">
    <location>
        <begin position="294"/>
        <end position="313"/>
    </location>
</feature>
<organism evidence="3 4">
    <name type="scientific">Clavelina lepadiformis</name>
    <name type="common">Light-bulb sea squirt</name>
    <name type="synonym">Ascidia lepadiformis</name>
    <dbReference type="NCBI Taxonomy" id="159417"/>
    <lineage>
        <taxon>Eukaryota</taxon>
        <taxon>Metazoa</taxon>
        <taxon>Chordata</taxon>
        <taxon>Tunicata</taxon>
        <taxon>Ascidiacea</taxon>
        <taxon>Aplousobranchia</taxon>
        <taxon>Clavelinidae</taxon>
        <taxon>Clavelina</taxon>
    </lineage>
</organism>
<feature type="region of interest" description="Disordered" evidence="1">
    <location>
        <begin position="338"/>
        <end position="385"/>
    </location>
</feature>
<evidence type="ECO:0000259" key="2">
    <source>
        <dbReference type="PROSITE" id="PS51064"/>
    </source>
</evidence>
<dbReference type="PANTHER" id="PTHR21258">
    <property type="entry name" value="DOCKING PROTEIN RELATED"/>
    <property type="match status" value="1"/>
</dbReference>
<accession>A0ABP0FZ90</accession>
<dbReference type="InterPro" id="IPR002404">
    <property type="entry name" value="IRS_PTB"/>
</dbReference>
<name>A0ABP0FZ90_CLALP</name>
<proteinExistence type="predicted"/>
<dbReference type="PANTHER" id="PTHR21258:SF55">
    <property type="entry name" value="FI23523P1"/>
    <property type="match status" value="1"/>
</dbReference>
<dbReference type="InterPro" id="IPR050996">
    <property type="entry name" value="Docking_Protein_DOK"/>
</dbReference>
<dbReference type="SMART" id="SM01244">
    <property type="entry name" value="IRS"/>
    <property type="match status" value="1"/>
</dbReference>
<feature type="compositionally biased region" description="Low complexity" evidence="1">
    <location>
        <begin position="469"/>
        <end position="482"/>
    </location>
</feature>
<gene>
    <name evidence="3" type="ORF">CVLEPA_LOCUS14889</name>
</gene>
<feature type="region of interest" description="Disordered" evidence="1">
    <location>
        <begin position="283"/>
        <end position="323"/>
    </location>
</feature>
<protein>
    <recommendedName>
        <fullName evidence="2">IRS-type PTB domain-containing protein</fullName>
    </recommendedName>
</protein>
<dbReference type="Gene3D" id="2.30.29.30">
    <property type="entry name" value="Pleckstrin-homology domain (PH domain)/Phosphotyrosine-binding domain (PTB)"/>
    <property type="match status" value="1"/>
</dbReference>
<feature type="region of interest" description="Disordered" evidence="1">
    <location>
        <begin position="462"/>
        <end position="482"/>
    </location>
</feature>
<feature type="region of interest" description="Disordered" evidence="1">
    <location>
        <begin position="137"/>
        <end position="192"/>
    </location>
</feature>
<dbReference type="Pfam" id="PF02174">
    <property type="entry name" value="IRS"/>
    <property type="match status" value="1"/>
</dbReference>
<evidence type="ECO:0000256" key="1">
    <source>
        <dbReference type="SAM" id="MobiDB-lite"/>
    </source>
</evidence>
<feature type="compositionally biased region" description="Basic and acidic residues" evidence="1">
    <location>
        <begin position="283"/>
        <end position="293"/>
    </location>
</feature>
<comment type="caution">
    <text evidence="3">The sequence shown here is derived from an EMBL/GenBank/DDBJ whole genome shotgun (WGS) entry which is preliminary data.</text>
</comment>
<reference evidence="3 4" key="1">
    <citation type="submission" date="2024-02" db="EMBL/GenBank/DDBJ databases">
        <authorList>
            <person name="Daric V."/>
            <person name="Darras S."/>
        </authorList>
    </citation>
    <scope>NUCLEOTIDE SEQUENCE [LARGE SCALE GENOMIC DNA]</scope>
</reference>
<feature type="domain" description="IRS-type PTB" evidence="2">
    <location>
        <begin position="8"/>
        <end position="112"/>
    </location>
</feature>
<sequence length="527" mass="57823">MMGCAHSIPDNHSNLFKARNLNDNDKSVNAVLLEVQNSKLIVHSRNKKVKMASWPIRCLRRYGCNHDVLFIEAGSGCDTGQGMYLFKCARTEQIFDLLKKYWSDLQAQHDAFGPHNMGFPPVPSQTVISTTNQNQEYYNMNNSSGTHHLIPNGSTANYTNGSVRVPSTSSTPTQATTPAPRGSTSSQHGSTLAALPEEMPLRLETPDQPFVLQPAPTSRQEIINRRRINSDMAVARYSRKTDHVVISTPQRRNSESANYENNEVIGNTVQSGSFPRRHRVFYDKNSQKVKLESTHATSTTKSGTENGDANTLSPDGVSSVSRSMASLRSDCELLLTPGSKSSGIGSLNGNGGSLSSQNPPPMPPPKSDPWKRRPHKFPNRHISPSYVPHSAREYVNTANASLDVSGTPLPATAVDRIHFNFDFDIPGFPFRSKPTLPDRSRQLNYVPVEAFKNGDDFNCGASSASSGIPGTPRTPKTPKTPLTSHLATDYAIIDHNKTRALSNVNRARQRQRKSRHGSTDGPILNAA</sequence>
<feature type="compositionally biased region" description="Low complexity" evidence="1">
    <location>
        <begin position="166"/>
        <end position="180"/>
    </location>
</feature>
<feature type="compositionally biased region" description="Pro residues" evidence="1">
    <location>
        <begin position="358"/>
        <end position="367"/>
    </location>
</feature>
<dbReference type="Proteomes" id="UP001642483">
    <property type="component" value="Unassembled WGS sequence"/>
</dbReference>
<dbReference type="SUPFAM" id="SSF50729">
    <property type="entry name" value="PH domain-like"/>
    <property type="match status" value="1"/>
</dbReference>
<feature type="region of interest" description="Disordered" evidence="1">
    <location>
        <begin position="500"/>
        <end position="527"/>
    </location>
</feature>
<dbReference type="EMBL" id="CAWYQH010000097">
    <property type="protein sequence ID" value="CAK8683866.1"/>
    <property type="molecule type" value="Genomic_DNA"/>
</dbReference>
<dbReference type="InterPro" id="IPR011993">
    <property type="entry name" value="PH-like_dom_sf"/>
</dbReference>
<evidence type="ECO:0000313" key="4">
    <source>
        <dbReference type="Proteomes" id="UP001642483"/>
    </source>
</evidence>
<feature type="compositionally biased region" description="Basic residues" evidence="1">
    <location>
        <begin position="507"/>
        <end position="516"/>
    </location>
</feature>
<feature type="compositionally biased region" description="Polar residues" evidence="1">
    <location>
        <begin position="137"/>
        <end position="162"/>
    </location>
</feature>